<protein>
    <submittedName>
        <fullName evidence="1">Sarcosine oxidase subunit gamma</fullName>
    </submittedName>
</protein>
<gene>
    <name evidence="1" type="ORF">N5D93_08905</name>
</gene>
<dbReference type="AlphaFoldDB" id="A0AA42LNM7"/>
<evidence type="ECO:0000313" key="2">
    <source>
        <dbReference type="Proteomes" id="UP001161094"/>
    </source>
</evidence>
<proteinExistence type="predicted"/>
<dbReference type="RefSeq" id="WP_279994863.1">
    <property type="nucleotide sequence ID" value="NZ_JAOCDZ010000005.1"/>
</dbReference>
<dbReference type="InterPro" id="IPR027266">
    <property type="entry name" value="TrmE/GcvT-like"/>
</dbReference>
<organism evidence="1 2">
    <name type="scientific">Achromobacter spanius</name>
    <dbReference type="NCBI Taxonomy" id="217203"/>
    <lineage>
        <taxon>Bacteria</taxon>
        <taxon>Pseudomonadati</taxon>
        <taxon>Pseudomonadota</taxon>
        <taxon>Betaproteobacteria</taxon>
        <taxon>Burkholderiales</taxon>
        <taxon>Alcaligenaceae</taxon>
        <taxon>Achromobacter</taxon>
    </lineage>
</organism>
<comment type="caution">
    <text evidence="1">The sequence shown here is derived from an EMBL/GenBank/DDBJ whole genome shotgun (WGS) entry which is preliminary data.</text>
</comment>
<dbReference type="Gene3D" id="3.30.1360.120">
    <property type="entry name" value="Probable tRNA modification gtpase trme, domain 1"/>
    <property type="match status" value="1"/>
</dbReference>
<reference evidence="1" key="1">
    <citation type="submission" date="2022-09" db="EMBL/GenBank/DDBJ databases">
        <title>Intensive care unit water sources are persistently colonized with multi-drug resistant bacteria and are the site of extensive horizontal gene transfer of antibiotic resistance genes.</title>
        <authorList>
            <person name="Diorio-Toth L."/>
        </authorList>
    </citation>
    <scope>NUCLEOTIDE SEQUENCE</scope>
    <source>
        <strain evidence="1">GD03843</strain>
    </source>
</reference>
<dbReference type="Pfam" id="PF04268">
    <property type="entry name" value="SoxG"/>
    <property type="match status" value="1"/>
</dbReference>
<accession>A0AA42LNM7</accession>
<dbReference type="Gene3D" id="3.30.70.1520">
    <property type="entry name" value="Heterotetrameric sarcosine oxidase"/>
    <property type="match status" value="1"/>
</dbReference>
<dbReference type="Proteomes" id="UP001161094">
    <property type="component" value="Unassembled WGS sequence"/>
</dbReference>
<dbReference type="InterPro" id="IPR007375">
    <property type="entry name" value="SoxG"/>
</dbReference>
<dbReference type="EMBL" id="JAOCDZ010000005">
    <property type="protein sequence ID" value="MDH0735927.1"/>
    <property type="molecule type" value="Genomic_DNA"/>
</dbReference>
<sequence length="201" mass="22162">MWTETYLESPLKGLDSVHRTAETADARRLELLERPFLDLAVLRGNARSPDFAKALERALGTAPPLAPNTVAHGHRHLLAWMGPDEWWLQSLAPAHPALEQTLRPVLQGLSACVVDVSSGYTVLELTGEHARDVLAKGCPLDLHSRVFGPGQCAQSHYFKAGVMVRALDEGGVEVVVRRSFADYVGRMLLEAGREYQVEPFE</sequence>
<name>A0AA42LNM7_9BURK</name>
<dbReference type="SUPFAM" id="SSF103025">
    <property type="entry name" value="Folate-binding domain"/>
    <property type="match status" value="1"/>
</dbReference>
<evidence type="ECO:0000313" key="1">
    <source>
        <dbReference type="EMBL" id="MDH0735927.1"/>
    </source>
</evidence>